<keyword evidence="2" id="KW-1185">Reference proteome</keyword>
<dbReference type="RefSeq" id="WP_167374466.1">
    <property type="nucleotide sequence ID" value="NZ_BMHB01000001.1"/>
</dbReference>
<proteinExistence type="predicted"/>
<reference evidence="2" key="1">
    <citation type="journal article" date="2019" name="Int. J. Syst. Evol. Microbiol.">
        <title>The Global Catalogue of Microorganisms (GCM) 10K type strain sequencing project: providing services to taxonomists for standard genome sequencing and annotation.</title>
        <authorList>
            <consortium name="The Broad Institute Genomics Platform"/>
            <consortium name="The Broad Institute Genome Sequencing Center for Infectious Disease"/>
            <person name="Wu L."/>
            <person name="Ma J."/>
        </authorList>
    </citation>
    <scope>NUCLEOTIDE SEQUENCE [LARGE SCALE GENOMIC DNA]</scope>
    <source>
        <strain evidence="2">CGMCC 1.14993</strain>
    </source>
</reference>
<evidence type="ECO:0008006" key="3">
    <source>
        <dbReference type="Google" id="ProtNLM"/>
    </source>
</evidence>
<evidence type="ECO:0000313" key="2">
    <source>
        <dbReference type="Proteomes" id="UP000626244"/>
    </source>
</evidence>
<evidence type="ECO:0000313" key="1">
    <source>
        <dbReference type="EMBL" id="GGI15002.1"/>
    </source>
</evidence>
<name>A0A8J3AQC6_9BACI</name>
<dbReference type="AlphaFoldDB" id="A0A8J3AQC6"/>
<organism evidence="1 2">
    <name type="scientific">Gottfriedia solisilvae</name>
    <dbReference type="NCBI Taxonomy" id="1516104"/>
    <lineage>
        <taxon>Bacteria</taxon>
        <taxon>Bacillati</taxon>
        <taxon>Bacillota</taxon>
        <taxon>Bacilli</taxon>
        <taxon>Bacillales</taxon>
        <taxon>Bacillaceae</taxon>
        <taxon>Gottfriedia</taxon>
    </lineage>
</organism>
<protein>
    <recommendedName>
        <fullName evidence="3">Competence protein</fullName>
    </recommendedName>
</protein>
<accession>A0A8J3AQC6</accession>
<dbReference type="Proteomes" id="UP000626244">
    <property type="component" value="Unassembled WGS sequence"/>
</dbReference>
<gene>
    <name evidence="1" type="ORF">GCM10007380_25780</name>
</gene>
<dbReference type="EMBL" id="BMHB01000001">
    <property type="protein sequence ID" value="GGI15002.1"/>
    <property type="molecule type" value="Genomic_DNA"/>
</dbReference>
<sequence>MGKSNKSKRFIQQSSDSVTKYSEKFPYHFTLAEAEERKANSQSYNYNA</sequence>
<comment type="caution">
    <text evidence="1">The sequence shown here is derived from an EMBL/GenBank/DDBJ whole genome shotgun (WGS) entry which is preliminary data.</text>
</comment>